<evidence type="ECO:0000256" key="1">
    <source>
        <dbReference type="SAM" id="MobiDB-lite"/>
    </source>
</evidence>
<protein>
    <submittedName>
        <fullName evidence="4">Integumentary mucin A.1 isoform X2</fullName>
    </submittedName>
</protein>
<reference evidence="4" key="2">
    <citation type="submission" date="2025-08" db="UniProtKB">
        <authorList>
            <consortium name="RefSeq"/>
        </authorList>
    </citation>
    <scope>IDENTIFICATION</scope>
    <source>
        <tissue evidence="4">Adult</tissue>
    </source>
</reference>
<dbReference type="Proteomes" id="UP001652620">
    <property type="component" value="Chromosome 1"/>
</dbReference>
<gene>
    <name evidence="4" type="primary">LOC105223098</name>
</gene>
<sequence length="337" mass="34611">MKLLTVFVLLAAIVAALGDVPVNPDDSNVSTGDSTTIAGTAVPDDSILTASTNPTTIASTDTGTITSEPTTVPTGETTSVATSEGTTSTSSPATTTVEPTTTVTTDETTSVATSEETTTVTTDETASTSSPTTATTSSATSETSSTTPSTTTTVAPSETTPNTDETTDATTNSTAASTVTPDTTPVQNGSTEAPSANKLQCYACEGDDCDEKTVINCPDDSRAYDVEDISKSLSENAAEILLQNYRSVARLELADVKGYACYRVQITDNDDKALKLGCIAIPYGQSACEAVRNELNITTTADSDECLACQTDLCNGSAIAKLSVAVLLSVLLAKFLF</sequence>
<feature type="chain" id="PRO_5046450456" evidence="2">
    <location>
        <begin position="19"/>
        <end position="337"/>
    </location>
</feature>
<keyword evidence="3" id="KW-1185">Reference proteome</keyword>
<evidence type="ECO:0000313" key="3">
    <source>
        <dbReference type="Proteomes" id="UP001652620"/>
    </source>
</evidence>
<dbReference type="GeneID" id="105223098"/>
<feature type="compositionally biased region" description="Polar residues" evidence="1">
    <location>
        <begin position="179"/>
        <end position="194"/>
    </location>
</feature>
<proteinExistence type="predicted"/>
<evidence type="ECO:0000313" key="4">
    <source>
        <dbReference type="RefSeq" id="XP_049303079.1"/>
    </source>
</evidence>
<organism evidence="3 4">
    <name type="scientific">Bactrocera dorsalis</name>
    <name type="common">Oriental fruit fly</name>
    <name type="synonym">Dacus dorsalis</name>
    <dbReference type="NCBI Taxonomy" id="27457"/>
    <lineage>
        <taxon>Eukaryota</taxon>
        <taxon>Metazoa</taxon>
        <taxon>Ecdysozoa</taxon>
        <taxon>Arthropoda</taxon>
        <taxon>Hexapoda</taxon>
        <taxon>Insecta</taxon>
        <taxon>Pterygota</taxon>
        <taxon>Neoptera</taxon>
        <taxon>Endopterygota</taxon>
        <taxon>Diptera</taxon>
        <taxon>Brachycera</taxon>
        <taxon>Muscomorpha</taxon>
        <taxon>Tephritoidea</taxon>
        <taxon>Tephritidae</taxon>
        <taxon>Bactrocera</taxon>
        <taxon>Bactrocera</taxon>
    </lineage>
</organism>
<feature type="region of interest" description="Disordered" evidence="1">
    <location>
        <begin position="45"/>
        <end position="194"/>
    </location>
</feature>
<feature type="compositionally biased region" description="Low complexity" evidence="1">
    <location>
        <begin position="74"/>
        <end position="178"/>
    </location>
</feature>
<feature type="signal peptide" evidence="2">
    <location>
        <begin position="1"/>
        <end position="18"/>
    </location>
</feature>
<dbReference type="RefSeq" id="XP_049303079.1">
    <property type="nucleotide sequence ID" value="XM_049447122.1"/>
</dbReference>
<evidence type="ECO:0000256" key="2">
    <source>
        <dbReference type="SAM" id="SignalP"/>
    </source>
</evidence>
<reference evidence="3" key="1">
    <citation type="submission" date="2025-05" db="UniProtKB">
        <authorList>
            <consortium name="RefSeq"/>
        </authorList>
    </citation>
    <scope>NUCLEOTIDE SEQUENCE [LARGE SCALE GENOMIC DNA]</scope>
</reference>
<keyword evidence="2" id="KW-0732">Signal</keyword>
<name>A0ABM3J1H6_BACDO</name>
<accession>A0ABM3J1H6</accession>
<feature type="compositionally biased region" description="Low complexity" evidence="1">
    <location>
        <begin position="55"/>
        <end position="67"/>
    </location>
</feature>